<dbReference type="EMBL" id="JACJTB010000038">
    <property type="protein sequence ID" value="MBD2597208.1"/>
    <property type="molecule type" value="Genomic_DNA"/>
</dbReference>
<dbReference type="Pfam" id="PF14279">
    <property type="entry name" value="HNH_5"/>
    <property type="match status" value="1"/>
</dbReference>
<evidence type="ECO:0000313" key="2">
    <source>
        <dbReference type="EMBL" id="MBD2597208.1"/>
    </source>
</evidence>
<accession>A0ABR8G1W8</accession>
<dbReference type="PANTHER" id="PTHR33877:SF2">
    <property type="entry name" value="OS07G0170200 PROTEIN"/>
    <property type="match status" value="1"/>
</dbReference>
<dbReference type="InterPro" id="IPR052892">
    <property type="entry name" value="NA-targeting_endonuclease"/>
</dbReference>
<dbReference type="Gene3D" id="1.10.30.50">
    <property type="match status" value="1"/>
</dbReference>
<gene>
    <name evidence="2" type="ORF">H6G74_23195</name>
</gene>
<dbReference type="CDD" id="cd00085">
    <property type="entry name" value="HNHc"/>
    <property type="match status" value="1"/>
</dbReference>
<keyword evidence="2" id="KW-0378">Hydrolase</keyword>
<reference evidence="2 3" key="1">
    <citation type="journal article" date="2020" name="ISME J.">
        <title>Comparative genomics reveals insights into cyanobacterial evolution and habitat adaptation.</title>
        <authorList>
            <person name="Chen M.Y."/>
            <person name="Teng W.K."/>
            <person name="Zhao L."/>
            <person name="Hu C.X."/>
            <person name="Zhou Y.K."/>
            <person name="Han B.P."/>
            <person name="Song L.R."/>
            <person name="Shu W.S."/>
        </authorList>
    </citation>
    <scope>NUCLEOTIDE SEQUENCE [LARGE SCALE GENOMIC DNA]</scope>
    <source>
        <strain evidence="2 3">FACHB-130</strain>
    </source>
</reference>
<proteinExistence type="predicted"/>
<evidence type="ECO:0000259" key="1">
    <source>
        <dbReference type="SMART" id="SM00507"/>
    </source>
</evidence>
<evidence type="ECO:0000313" key="3">
    <source>
        <dbReference type="Proteomes" id="UP000603457"/>
    </source>
</evidence>
<comment type="caution">
    <text evidence="2">The sequence shown here is derived from an EMBL/GenBank/DDBJ whole genome shotgun (WGS) entry which is preliminary data.</text>
</comment>
<dbReference type="SMART" id="SM00507">
    <property type="entry name" value="HNHc"/>
    <property type="match status" value="1"/>
</dbReference>
<keyword evidence="3" id="KW-1185">Reference proteome</keyword>
<dbReference type="InterPro" id="IPR029471">
    <property type="entry name" value="HNH_5"/>
</dbReference>
<dbReference type="GO" id="GO:0004519">
    <property type="term" value="F:endonuclease activity"/>
    <property type="evidence" value="ECO:0007669"/>
    <property type="project" value="UniProtKB-KW"/>
</dbReference>
<protein>
    <submittedName>
        <fullName evidence="2">HNH endonuclease</fullName>
    </submittedName>
</protein>
<dbReference type="PANTHER" id="PTHR33877">
    <property type="entry name" value="SLL1193 PROTEIN"/>
    <property type="match status" value="1"/>
</dbReference>
<keyword evidence="2" id="KW-0540">Nuclease</keyword>
<feature type="domain" description="HNH nuclease" evidence="1">
    <location>
        <begin position="12"/>
        <end position="65"/>
    </location>
</feature>
<keyword evidence="2" id="KW-0255">Endonuclease</keyword>
<dbReference type="RefSeq" id="WP_190969886.1">
    <property type="nucleotide sequence ID" value="NZ_JACJTB010000038.1"/>
</dbReference>
<name>A0ABR8G1W8_9NOSO</name>
<organism evidence="2 3">
    <name type="scientific">Nostoc spongiaeforme FACHB-130</name>
    <dbReference type="NCBI Taxonomy" id="1357510"/>
    <lineage>
        <taxon>Bacteria</taxon>
        <taxon>Bacillati</taxon>
        <taxon>Cyanobacteriota</taxon>
        <taxon>Cyanophyceae</taxon>
        <taxon>Nostocales</taxon>
        <taxon>Nostocaceae</taxon>
        <taxon>Nostoc</taxon>
    </lineage>
</organism>
<dbReference type="InterPro" id="IPR003615">
    <property type="entry name" value="HNH_nuc"/>
</dbReference>
<sequence length="81" mass="9506">MNKTPRIRIPPEVRQYVFQRDKYQCQSCGKTDLETNLTIDHIIALARGGQNDISNLHTLCLTCNLKKSDKTDQRFRRHFQS</sequence>
<dbReference type="Proteomes" id="UP000603457">
    <property type="component" value="Unassembled WGS sequence"/>
</dbReference>